<gene>
    <name evidence="2" type="ORF">BCV69DRAFT_313080</name>
</gene>
<evidence type="ECO:0000313" key="3">
    <source>
        <dbReference type="Proteomes" id="UP000245942"/>
    </source>
</evidence>
<accession>A0A316U5J6</accession>
<feature type="region of interest" description="Disordered" evidence="1">
    <location>
        <begin position="30"/>
        <end position="117"/>
    </location>
</feature>
<protein>
    <submittedName>
        <fullName evidence="2">Uncharacterized protein</fullName>
    </submittedName>
</protein>
<dbReference type="RefSeq" id="XP_025347659.1">
    <property type="nucleotide sequence ID" value="XM_025494998.1"/>
</dbReference>
<evidence type="ECO:0000256" key="1">
    <source>
        <dbReference type="SAM" id="MobiDB-lite"/>
    </source>
</evidence>
<proteinExistence type="predicted"/>
<feature type="compositionally biased region" description="Basic and acidic residues" evidence="1">
    <location>
        <begin position="80"/>
        <end position="97"/>
    </location>
</feature>
<evidence type="ECO:0000313" key="2">
    <source>
        <dbReference type="EMBL" id="PWN20499.1"/>
    </source>
</evidence>
<name>A0A316U5J6_9BASI</name>
<feature type="region of interest" description="Disordered" evidence="1">
    <location>
        <begin position="1"/>
        <end position="20"/>
    </location>
</feature>
<dbReference type="AlphaFoldDB" id="A0A316U5J6"/>
<organism evidence="2 3">
    <name type="scientific">Pseudomicrostroma glucosiphilum</name>
    <dbReference type="NCBI Taxonomy" id="1684307"/>
    <lineage>
        <taxon>Eukaryota</taxon>
        <taxon>Fungi</taxon>
        <taxon>Dikarya</taxon>
        <taxon>Basidiomycota</taxon>
        <taxon>Ustilaginomycotina</taxon>
        <taxon>Exobasidiomycetes</taxon>
        <taxon>Microstromatales</taxon>
        <taxon>Microstromatales incertae sedis</taxon>
        <taxon>Pseudomicrostroma</taxon>
    </lineage>
</organism>
<dbReference type="EMBL" id="KZ819328">
    <property type="protein sequence ID" value="PWN20499.1"/>
    <property type="molecule type" value="Genomic_DNA"/>
</dbReference>
<sequence length="128" mass="13956">MSPCPCTPRSLLEPGGPRFLDPALRVSRQELDRQDRQWRGQSLLAATTDTTQVSSSKGSKGSSRDNGGAQRSSSAELEDPEGRASQETKVAGQEDRQQQQQHQQPVGPVVNGSKNLNMLTRWKKAIAS</sequence>
<dbReference type="GeneID" id="37016732"/>
<dbReference type="Proteomes" id="UP000245942">
    <property type="component" value="Unassembled WGS sequence"/>
</dbReference>
<feature type="compositionally biased region" description="Polar residues" evidence="1">
    <location>
        <begin position="44"/>
        <end position="53"/>
    </location>
</feature>
<keyword evidence="3" id="KW-1185">Reference proteome</keyword>
<reference evidence="2 3" key="1">
    <citation type="journal article" date="2018" name="Mol. Biol. Evol.">
        <title>Broad Genomic Sampling Reveals a Smut Pathogenic Ancestry of the Fungal Clade Ustilaginomycotina.</title>
        <authorList>
            <person name="Kijpornyongpan T."/>
            <person name="Mondo S.J."/>
            <person name="Barry K."/>
            <person name="Sandor L."/>
            <person name="Lee J."/>
            <person name="Lipzen A."/>
            <person name="Pangilinan J."/>
            <person name="LaButti K."/>
            <person name="Hainaut M."/>
            <person name="Henrissat B."/>
            <person name="Grigoriev I.V."/>
            <person name="Spatafora J.W."/>
            <person name="Aime M.C."/>
        </authorList>
    </citation>
    <scope>NUCLEOTIDE SEQUENCE [LARGE SCALE GENOMIC DNA]</scope>
    <source>
        <strain evidence="2 3">MCA 4718</strain>
    </source>
</reference>